<keyword evidence="1" id="KW-0175">Coiled coil</keyword>
<feature type="compositionally biased region" description="Basic and acidic residues" evidence="2">
    <location>
        <begin position="75"/>
        <end position="89"/>
    </location>
</feature>
<accession>A0A919C4N3</accession>
<comment type="caution">
    <text evidence="3">The sequence shown here is derived from an EMBL/GenBank/DDBJ whole genome shotgun (WGS) entry which is preliminary data.</text>
</comment>
<evidence type="ECO:0000313" key="4">
    <source>
        <dbReference type="Proteomes" id="UP000619355"/>
    </source>
</evidence>
<dbReference type="RefSeq" id="WP_189979799.1">
    <property type="nucleotide sequence ID" value="NZ_BNBF01000004.1"/>
</dbReference>
<organism evidence="3 4">
    <name type="scientific">Streptomyces capoamus</name>
    <dbReference type="NCBI Taxonomy" id="68183"/>
    <lineage>
        <taxon>Bacteria</taxon>
        <taxon>Bacillati</taxon>
        <taxon>Actinomycetota</taxon>
        <taxon>Actinomycetes</taxon>
        <taxon>Kitasatosporales</taxon>
        <taxon>Streptomycetaceae</taxon>
        <taxon>Streptomyces</taxon>
    </lineage>
</organism>
<name>A0A919C4N3_9ACTN</name>
<protein>
    <recommendedName>
        <fullName evidence="5">Regulatory protein</fullName>
    </recommendedName>
</protein>
<sequence length="225" mass="23613">MPDSAGPVTELASQYVSQVTTDLEHNLKEQERIAAEIAALQEQLTTLQHDHAILLSMRQALGITAPTGSVVVPSPREKSGGTRRTEAKKPGAAKAPAARPATAGTAAKKPATRKKTTTKAVKTAATKATSEPARPTLVELVRRHLAEQNEPRSAAEVTEALGRAHPERGVQTKVVRATLENLVARNGAHRTKQGSSVFYSVPGESAERAATHAAAEPTEGTGTGT</sequence>
<keyword evidence="4" id="KW-1185">Reference proteome</keyword>
<evidence type="ECO:0008006" key="5">
    <source>
        <dbReference type="Google" id="ProtNLM"/>
    </source>
</evidence>
<evidence type="ECO:0000256" key="2">
    <source>
        <dbReference type="SAM" id="MobiDB-lite"/>
    </source>
</evidence>
<feature type="compositionally biased region" description="Low complexity" evidence="2">
    <location>
        <begin position="118"/>
        <end position="129"/>
    </location>
</feature>
<feature type="coiled-coil region" evidence="1">
    <location>
        <begin position="23"/>
        <end position="50"/>
    </location>
</feature>
<gene>
    <name evidence="3" type="ORF">GCM10018980_16790</name>
</gene>
<evidence type="ECO:0000256" key="1">
    <source>
        <dbReference type="SAM" id="Coils"/>
    </source>
</evidence>
<proteinExistence type="predicted"/>
<dbReference type="AlphaFoldDB" id="A0A919C4N3"/>
<dbReference type="EMBL" id="BNBF01000004">
    <property type="protein sequence ID" value="GHG41797.1"/>
    <property type="molecule type" value="Genomic_DNA"/>
</dbReference>
<dbReference type="Proteomes" id="UP000619355">
    <property type="component" value="Unassembled WGS sequence"/>
</dbReference>
<reference evidence="4" key="1">
    <citation type="journal article" date="2019" name="Int. J. Syst. Evol. Microbiol.">
        <title>The Global Catalogue of Microorganisms (GCM) 10K type strain sequencing project: providing services to taxonomists for standard genome sequencing and annotation.</title>
        <authorList>
            <consortium name="The Broad Institute Genomics Platform"/>
            <consortium name="The Broad Institute Genome Sequencing Center for Infectious Disease"/>
            <person name="Wu L."/>
            <person name="Ma J."/>
        </authorList>
    </citation>
    <scope>NUCLEOTIDE SEQUENCE [LARGE SCALE GENOMIC DNA]</scope>
    <source>
        <strain evidence="4">JCM 4253</strain>
    </source>
</reference>
<feature type="region of interest" description="Disordered" evidence="2">
    <location>
        <begin position="203"/>
        <end position="225"/>
    </location>
</feature>
<feature type="compositionally biased region" description="Low complexity" evidence="2">
    <location>
        <begin position="90"/>
        <end position="109"/>
    </location>
</feature>
<evidence type="ECO:0000313" key="3">
    <source>
        <dbReference type="EMBL" id="GHG41797.1"/>
    </source>
</evidence>
<feature type="region of interest" description="Disordered" evidence="2">
    <location>
        <begin position="67"/>
        <end position="130"/>
    </location>
</feature>
<feature type="compositionally biased region" description="Low complexity" evidence="2">
    <location>
        <begin position="211"/>
        <end position="225"/>
    </location>
</feature>